<dbReference type="PANTHER" id="PTHR30627">
    <property type="entry name" value="PEPTIDOGLYCAN D,D-TRANSPEPTIDASE"/>
    <property type="match status" value="1"/>
</dbReference>
<name>A0A177E8G1_9BACT</name>
<dbReference type="InterPro" id="IPR050515">
    <property type="entry name" value="Beta-lactam/transpept"/>
</dbReference>
<dbReference type="STRING" id="1795632.TH606_03900"/>
<dbReference type="InterPro" id="IPR005543">
    <property type="entry name" value="PASTA_dom"/>
</dbReference>
<evidence type="ECO:0000313" key="4">
    <source>
        <dbReference type="EMBL" id="OAG27986.1"/>
    </source>
</evidence>
<dbReference type="PROSITE" id="PS51178">
    <property type="entry name" value="PASTA"/>
    <property type="match status" value="1"/>
</dbReference>
<dbReference type="SUPFAM" id="SSF56519">
    <property type="entry name" value="Penicillin binding protein dimerisation domain"/>
    <property type="match status" value="1"/>
</dbReference>
<dbReference type="InterPro" id="IPR012338">
    <property type="entry name" value="Beta-lactam/transpept-like"/>
</dbReference>
<comment type="caution">
    <text evidence="4">The sequence shown here is derived from an EMBL/GenBank/DDBJ whole genome shotgun (WGS) entry which is preliminary data.</text>
</comment>
<keyword evidence="2" id="KW-0472">Membrane</keyword>
<dbReference type="InterPro" id="IPR036138">
    <property type="entry name" value="PBP_dimer_sf"/>
</dbReference>
<evidence type="ECO:0000256" key="2">
    <source>
        <dbReference type="ARBA" id="ARBA00023136"/>
    </source>
</evidence>
<dbReference type="Proteomes" id="UP000076964">
    <property type="component" value="Unassembled WGS sequence"/>
</dbReference>
<feature type="domain" description="PASTA" evidence="3">
    <location>
        <begin position="393"/>
        <end position="451"/>
    </location>
</feature>
<keyword evidence="5" id="KW-1185">Reference proteome</keyword>
<dbReference type="AlphaFoldDB" id="A0A177E8G1"/>
<dbReference type="Gene3D" id="3.90.1310.10">
    <property type="entry name" value="Penicillin-binding protein 2a (Domain 2)"/>
    <property type="match status" value="1"/>
</dbReference>
<protein>
    <recommendedName>
        <fullName evidence="3">PASTA domain-containing protein</fullName>
    </recommendedName>
</protein>
<dbReference type="SMART" id="SM00740">
    <property type="entry name" value="PASTA"/>
    <property type="match status" value="1"/>
</dbReference>
<proteinExistence type="predicted"/>
<dbReference type="SUPFAM" id="SSF54184">
    <property type="entry name" value="Penicillin-binding protein 2x (pbp-2x), c-terminal domain"/>
    <property type="match status" value="1"/>
</dbReference>
<dbReference type="RefSeq" id="WP_068541455.1">
    <property type="nucleotide sequence ID" value="NZ_LSFI01000015.1"/>
</dbReference>
<dbReference type="SUPFAM" id="SSF56601">
    <property type="entry name" value="beta-lactamase/transpeptidase-like"/>
    <property type="match status" value="1"/>
</dbReference>
<accession>A0A177E8G1</accession>
<dbReference type="GO" id="GO:0005886">
    <property type="term" value="C:plasma membrane"/>
    <property type="evidence" value="ECO:0007669"/>
    <property type="project" value="TreeGrafter"/>
</dbReference>
<comment type="subcellular location">
    <subcellularLocation>
        <location evidence="1">Membrane</location>
    </subcellularLocation>
</comment>
<reference evidence="4 5" key="1">
    <citation type="submission" date="2016-02" db="EMBL/GenBank/DDBJ databases">
        <title>Draft genome sequence of Thermodesulfatator sp. S606.</title>
        <authorList>
            <person name="Lai Q."/>
            <person name="Cao J."/>
            <person name="Dupont S."/>
            <person name="Shao Z."/>
            <person name="Jebbar M."/>
            <person name="Alain K."/>
        </authorList>
    </citation>
    <scope>NUCLEOTIDE SEQUENCE [LARGE SCALE GENOMIC DNA]</scope>
    <source>
        <strain evidence="4 5">S606</strain>
    </source>
</reference>
<dbReference type="Gene3D" id="3.40.710.10">
    <property type="entry name" value="DD-peptidase/beta-lactamase superfamily"/>
    <property type="match status" value="1"/>
</dbReference>
<dbReference type="InterPro" id="IPR001460">
    <property type="entry name" value="PCN-bd_Tpept"/>
</dbReference>
<evidence type="ECO:0000259" key="3">
    <source>
        <dbReference type="PROSITE" id="PS51178"/>
    </source>
</evidence>
<dbReference type="GO" id="GO:0071555">
    <property type="term" value="P:cell wall organization"/>
    <property type="evidence" value="ECO:0007669"/>
    <property type="project" value="TreeGrafter"/>
</dbReference>
<evidence type="ECO:0000256" key="1">
    <source>
        <dbReference type="ARBA" id="ARBA00004370"/>
    </source>
</evidence>
<dbReference type="PANTHER" id="PTHR30627:SF1">
    <property type="entry name" value="PEPTIDOGLYCAN D,D-TRANSPEPTIDASE FTSI"/>
    <property type="match status" value="1"/>
</dbReference>
<organism evidence="4 5">
    <name type="scientific">Thermodesulfatator autotrophicus</name>
    <dbReference type="NCBI Taxonomy" id="1795632"/>
    <lineage>
        <taxon>Bacteria</taxon>
        <taxon>Pseudomonadati</taxon>
        <taxon>Thermodesulfobacteriota</taxon>
        <taxon>Thermodesulfobacteria</taxon>
        <taxon>Thermodesulfobacteriales</taxon>
        <taxon>Thermodesulfatatoraceae</taxon>
        <taxon>Thermodesulfatator</taxon>
    </lineage>
</organism>
<dbReference type="CDD" id="cd06575">
    <property type="entry name" value="PASTA_Pbp2x-like_2"/>
    <property type="match status" value="1"/>
</dbReference>
<evidence type="ECO:0000313" key="5">
    <source>
        <dbReference type="Proteomes" id="UP000076964"/>
    </source>
</evidence>
<gene>
    <name evidence="4" type="ORF">TH606_03900</name>
</gene>
<dbReference type="EMBL" id="LSFI01000015">
    <property type="protein sequence ID" value="OAG27986.1"/>
    <property type="molecule type" value="Genomic_DNA"/>
</dbReference>
<sequence length="451" mass="50699">MKKFWFLSLIGLILLVLAGEKAKLFSSPEPVLSEKSGVRPLGPVYDLERRVLAESVSRTGLLLVPGAFSPSPVNLKMLADSLGKEENDISMLLATYKEPVLFRKVKNVPQIEGVFPKKYFERIYPYQEVCNAFLGNEGFWGIEAYYHNLLRRKDSYLVTAIEIEKQKELFEDLNRSLKRLRAKRGGALILDLETGRIKAFVTKGDRDLLLKPRIPLASLSEVFEKSFEQSSYSDLATFLRDLGFGEATGVDLPGENPGFLPPSVSSLEDVRTSGVQLVRALAALYTGKLVSPKLAQEINLENGKQLITVETKTLEDLLPLKKGGVWWWGGSYRVGAFVIAGLWPRKNPKEAFLVYLEGVRAYGLPCYYTRFIPQAVKNSRFYMARQKTKRSQKLAENRMPDLRGLTLKEALERLSALGLEAEYQGFGVTVSQWPAPGTPLKKITRCRLVLK</sequence>
<dbReference type="Pfam" id="PF00905">
    <property type="entry name" value="Transpeptidase"/>
    <property type="match status" value="1"/>
</dbReference>
<dbReference type="OrthoDB" id="9804124at2"/>
<dbReference type="Pfam" id="PF03793">
    <property type="entry name" value="PASTA"/>
    <property type="match status" value="1"/>
</dbReference>
<dbReference type="GO" id="GO:0008658">
    <property type="term" value="F:penicillin binding"/>
    <property type="evidence" value="ECO:0007669"/>
    <property type="project" value="InterPro"/>
</dbReference>